<name>A0A914RL23_PAREQ</name>
<dbReference type="WBParaSite" id="PEQ_0000715201-mRNA-1">
    <property type="protein sequence ID" value="PEQ_0000715201-mRNA-1"/>
    <property type="gene ID" value="PEQ_0000715201"/>
</dbReference>
<dbReference type="Proteomes" id="UP000887564">
    <property type="component" value="Unplaced"/>
</dbReference>
<evidence type="ECO:0000313" key="1">
    <source>
        <dbReference type="Proteomes" id="UP000887564"/>
    </source>
</evidence>
<keyword evidence="1" id="KW-1185">Reference proteome</keyword>
<evidence type="ECO:0000313" key="2">
    <source>
        <dbReference type="WBParaSite" id="PEQ_0000715201-mRNA-1"/>
    </source>
</evidence>
<proteinExistence type="predicted"/>
<protein>
    <submittedName>
        <fullName evidence="2">Bestrophin homolog</fullName>
    </submittedName>
</protein>
<sequence>MCFKEVFRSIQLHFSNFTKKYILCTYWSAFTITTLYEQYAFNEIKQRLTRLVLLCRLRRPDIHSGISCHNLADQPPSQQINH</sequence>
<dbReference type="AlphaFoldDB" id="A0A914RL23"/>
<reference evidence="2" key="1">
    <citation type="submission" date="2022-11" db="UniProtKB">
        <authorList>
            <consortium name="WormBaseParasite"/>
        </authorList>
    </citation>
    <scope>IDENTIFICATION</scope>
</reference>
<organism evidence="1 2">
    <name type="scientific">Parascaris equorum</name>
    <name type="common">Equine roundworm</name>
    <dbReference type="NCBI Taxonomy" id="6256"/>
    <lineage>
        <taxon>Eukaryota</taxon>
        <taxon>Metazoa</taxon>
        <taxon>Ecdysozoa</taxon>
        <taxon>Nematoda</taxon>
        <taxon>Chromadorea</taxon>
        <taxon>Rhabditida</taxon>
        <taxon>Spirurina</taxon>
        <taxon>Ascaridomorpha</taxon>
        <taxon>Ascaridoidea</taxon>
        <taxon>Ascarididae</taxon>
        <taxon>Parascaris</taxon>
    </lineage>
</organism>
<accession>A0A914RL23</accession>